<dbReference type="InterPro" id="IPR000953">
    <property type="entry name" value="Chromo/chromo_shadow_dom"/>
</dbReference>
<dbReference type="InterPro" id="IPR023780">
    <property type="entry name" value="Chromo_domain"/>
</dbReference>
<feature type="compositionally biased region" description="Pro residues" evidence="3">
    <location>
        <begin position="573"/>
        <end position="582"/>
    </location>
</feature>
<dbReference type="Pfam" id="PF00385">
    <property type="entry name" value="Chromo"/>
    <property type="match status" value="1"/>
</dbReference>
<dbReference type="VEuPathDB" id="CryptoDB:GNI_069220"/>
<keyword evidence="2" id="KW-0539">Nucleus</keyword>
<feature type="region of interest" description="Disordered" evidence="3">
    <location>
        <begin position="82"/>
        <end position="112"/>
    </location>
</feature>
<feature type="compositionally biased region" description="Polar residues" evidence="3">
    <location>
        <begin position="478"/>
        <end position="496"/>
    </location>
</feature>
<dbReference type="Proteomes" id="UP000019763">
    <property type="component" value="Unassembled WGS sequence"/>
</dbReference>
<dbReference type="GO" id="GO:0005634">
    <property type="term" value="C:nucleus"/>
    <property type="evidence" value="ECO:0007669"/>
    <property type="project" value="UniProtKB-SubCell"/>
</dbReference>
<evidence type="ECO:0000256" key="2">
    <source>
        <dbReference type="ARBA" id="ARBA00023242"/>
    </source>
</evidence>
<dbReference type="InterPro" id="IPR023779">
    <property type="entry name" value="Chromodomain_CS"/>
</dbReference>
<feature type="region of interest" description="Disordered" evidence="3">
    <location>
        <begin position="222"/>
        <end position="307"/>
    </location>
</feature>
<organism evidence="5 6">
    <name type="scientific">Gregarina niphandrodes</name>
    <name type="common">Septate eugregarine</name>
    <dbReference type="NCBI Taxonomy" id="110365"/>
    <lineage>
        <taxon>Eukaryota</taxon>
        <taxon>Sar</taxon>
        <taxon>Alveolata</taxon>
        <taxon>Apicomplexa</taxon>
        <taxon>Conoidasida</taxon>
        <taxon>Gregarinasina</taxon>
        <taxon>Eugregarinorida</taxon>
        <taxon>Gregarinidae</taxon>
        <taxon>Gregarina</taxon>
    </lineage>
</organism>
<dbReference type="PROSITE" id="PS50013">
    <property type="entry name" value="CHROMO_2"/>
    <property type="match status" value="1"/>
</dbReference>
<dbReference type="EMBL" id="AFNH02000519">
    <property type="protein sequence ID" value="EZG67361.1"/>
    <property type="molecule type" value="Genomic_DNA"/>
</dbReference>
<evidence type="ECO:0000313" key="6">
    <source>
        <dbReference type="Proteomes" id="UP000019763"/>
    </source>
</evidence>
<feature type="compositionally biased region" description="Polar residues" evidence="3">
    <location>
        <begin position="709"/>
        <end position="724"/>
    </location>
</feature>
<evidence type="ECO:0000259" key="4">
    <source>
        <dbReference type="PROSITE" id="PS50013"/>
    </source>
</evidence>
<name>A0A023B7K2_GRENI</name>
<proteinExistence type="predicted"/>
<comment type="caution">
    <text evidence="5">The sequence shown here is derived from an EMBL/GenBank/DDBJ whole genome shotgun (WGS) entry which is preliminary data.</text>
</comment>
<dbReference type="InterPro" id="IPR016197">
    <property type="entry name" value="Chromo-like_dom_sf"/>
</dbReference>
<dbReference type="PROSITE" id="PS00598">
    <property type="entry name" value="CHROMO_1"/>
    <property type="match status" value="1"/>
</dbReference>
<evidence type="ECO:0000313" key="5">
    <source>
        <dbReference type="EMBL" id="EZG67361.1"/>
    </source>
</evidence>
<feature type="compositionally biased region" description="Polar residues" evidence="3">
    <location>
        <begin position="455"/>
        <end position="468"/>
    </location>
</feature>
<reference evidence="5" key="1">
    <citation type="submission" date="2013-12" db="EMBL/GenBank/DDBJ databases">
        <authorList>
            <person name="Omoto C.K."/>
            <person name="Sibley D."/>
            <person name="Venepally P."/>
            <person name="Hadjithomas M."/>
            <person name="Karamycheva S."/>
            <person name="Brunk B."/>
            <person name="Roos D."/>
            <person name="Caler E."/>
            <person name="Lorenzi H."/>
        </authorList>
    </citation>
    <scope>NUCLEOTIDE SEQUENCE</scope>
</reference>
<dbReference type="AlphaFoldDB" id="A0A023B7K2"/>
<feature type="compositionally biased region" description="Basic and acidic residues" evidence="3">
    <location>
        <begin position="667"/>
        <end position="683"/>
    </location>
</feature>
<dbReference type="RefSeq" id="XP_011130262.1">
    <property type="nucleotide sequence ID" value="XM_011131960.1"/>
</dbReference>
<feature type="region of interest" description="Disordered" evidence="3">
    <location>
        <begin position="621"/>
        <end position="775"/>
    </location>
</feature>
<comment type="subcellular location">
    <subcellularLocation>
        <location evidence="1">Nucleus</location>
    </subcellularLocation>
</comment>
<dbReference type="Gene3D" id="2.40.50.40">
    <property type="match status" value="1"/>
</dbReference>
<evidence type="ECO:0000256" key="3">
    <source>
        <dbReference type="SAM" id="MobiDB-lite"/>
    </source>
</evidence>
<accession>A0A023B7K2</accession>
<feature type="region of interest" description="Disordered" evidence="3">
    <location>
        <begin position="557"/>
        <end position="608"/>
    </location>
</feature>
<feature type="domain" description="Chromo" evidence="4">
    <location>
        <begin position="8"/>
        <end position="68"/>
    </location>
</feature>
<keyword evidence="6" id="KW-1185">Reference proteome</keyword>
<dbReference type="SUPFAM" id="SSF54160">
    <property type="entry name" value="Chromo domain-like"/>
    <property type="match status" value="1"/>
</dbReference>
<feature type="compositionally biased region" description="Acidic residues" evidence="3">
    <location>
        <begin position="222"/>
        <end position="232"/>
    </location>
</feature>
<sequence>MAARTKIYVIDFVCGYKRVEDTNYFRIKWEGWPMTAATWEPLKHILDPSADILQQMANSKRAWEDMMERGLHTDEVLLDLPARRGRDSLSGSEGPGSEQLGAERPVSDHEPELHASRVPAWRHDRTWEGRRAAYDCSSVDDGVEIRIPVTRDLYDQDYRQEMLDGSRATPTAVAQDRLRRPEASLRASGYSALPVFEKAAFDATPANKKRRLLYLSDAEQCDTAETEMETEAGTDVGSPGDEDWSPLSHASGTPRWATPPSGLSPRRLAQTGQNLPARRSAVQGRGQVPPSLRVAGQERPWHDDISWHSRSDVGPRYAGAGSLRPASTHMSDSIEAMTEQIAKQLAKNQLLKSRPGTRLGHEDVAPNAFNAALIQQLLHIRNRERQSRPYVDPRTTIRPRICFSPPEAPRFETRAAPEAAPKAAPKPAPKAAPERAAPKKAAPKTGGRRAASKSKVGTASSRTRQATSLPPAMDEAWSTESNLDSSYPDNNSYLDGSWQRTDAVRAETIRPDKVVVDIGDDEVVANGDMAAEVIAVESGGTPSESLERVVIRLTSIPETSPGGLEKCVNRPQDPAPPFPPEEGTPRPASSGSGDADVASSGAGCADTLSEGFDKQKRLAEGFENTADVSDSISAATAWEERAREPPQQEPPQQENEHSGLCASPDQRSAKVRDPLVEDNRGLHEGPIGQQPLDQEPPTVSAWSELVGDNTLSESTLDPISSTLSPALAKEASPSVELLGERQAPSLVHDEPRQAASETSALDSEEEPRRQSSLSQLVQNLMGTRKGTQRHSPEPKCEIVQLKLSELGEVMAKYLLDGTVFVEPLKKVRYNYPQAVIDYYNGNALYNLPS</sequence>
<dbReference type="OrthoDB" id="438195at2759"/>
<dbReference type="GeneID" id="22912547"/>
<feature type="region of interest" description="Disordered" evidence="3">
    <location>
        <begin position="385"/>
        <end position="496"/>
    </location>
</feature>
<evidence type="ECO:0000256" key="1">
    <source>
        <dbReference type="ARBA" id="ARBA00004123"/>
    </source>
</evidence>
<protein>
    <submittedName>
        <fullName evidence="5">Chromo domain protein</fullName>
    </submittedName>
</protein>
<feature type="compositionally biased region" description="Low complexity" evidence="3">
    <location>
        <begin position="585"/>
        <end position="606"/>
    </location>
</feature>
<gene>
    <name evidence="5" type="ORF">GNI_069220</name>
</gene>